<dbReference type="AlphaFoldDB" id="A0AAJ7PJ95"/>
<dbReference type="GO" id="GO:0005615">
    <property type="term" value="C:extracellular space"/>
    <property type="evidence" value="ECO:0007669"/>
    <property type="project" value="TreeGrafter"/>
</dbReference>
<feature type="region of interest" description="Disordered" evidence="4">
    <location>
        <begin position="78"/>
        <end position="160"/>
    </location>
</feature>
<dbReference type="KEGG" id="lcf:108880590"/>
<organism evidence="7 8">
    <name type="scientific">Lates calcarifer</name>
    <name type="common">Barramundi</name>
    <name type="synonym">Holocentrus calcarifer</name>
    <dbReference type="NCBI Taxonomy" id="8187"/>
    <lineage>
        <taxon>Eukaryota</taxon>
        <taxon>Metazoa</taxon>
        <taxon>Chordata</taxon>
        <taxon>Craniata</taxon>
        <taxon>Vertebrata</taxon>
        <taxon>Euteleostomi</taxon>
        <taxon>Actinopterygii</taxon>
        <taxon>Neopterygii</taxon>
        <taxon>Teleostei</taxon>
        <taxon>Neoteleostei</taxon>
        <taxon>Acanthomorphata</taxon>
        <taxon>Carangaria</taxon>
        <taxon>Carangaria incertae sedis</taxon>
        <taxon>Centropomidae</taxon>
        <taxon>Lates</taxon>
    </lineage>
</organism>
<dbReference type="InterPro" id="IPR019846">
    <property type="entry name" value="Nerve_growth_factor_CS"/>
</dbReference>
<feature type="chain" id="PRO_5042479142" description="Neurotrophin-4" evidence="5">
    <location>
        <begin position="17"/>
        <end position="494"/>
    </location>
</feature>
<keyword evidence="3" id="KW-0339">Growth factor</keyword>
<feature type="compositionally biased region" description="Low complexity" evidence="4">
    <location>
        <begin position="113"/>
        <end position="126"/>
    </location>
</feature>
<dbReference type="Proteomes" id="UP000694890">
    <property type="component" value="Linkage group LG11"/>
</dbReference>
<dbReference type="GO" id="GO:0038180">
    <property type="term" value="P:nerve growth factor signaling pathway"/>
    <property type="evidence" value="ECO:0007669"/>
    <property type="project" value="TreeGrafter"/>
</dbReference>
<feature type="compositionally biased region" description="Low complexity" evidence="4">
    <location>
        <begin position="408"/>
        <end position="417"/>
    </location>
</feature>
<dbReference type="Gene3D" id="2.10.90.10">
    <property type="entry name" value="Cystine-knot cytokines"/>
    <property type="match status" value="1"/>
</dbReference>
<evidence type="ECO:0000313" key="7">
    <source>
        <dbReference type="Proteomes" id="UP000694890"/>
    </source>
</evidence>
<dbReference type="PROSITE" id="PS50270">
    <property type="entry name" value="NGF_2"/>
    <property type="match status" value="1"/>
</dbReference>
<evidence type="ECO:0000259" key="6">
    <source>
        <dbReference type="SMART" id="SM00140"/>
    </source>
</evidence>
<dbReference type="GO" id="GO:0030424">
    <property type="term" value="C:axon"/>
    <property type="evidence" value="ECO:0007669"/>
    <property type="project" value="TreeGrafter"/>
</dbReference>
<dbReference type="RefSeq" id="XP_018527678.1">
    <property type="nucleotide sequence ID" value="XM_018672162.2"/>
</dbReference>
<dbReference type="GO" id="GO:0030425">
    <property type="term" value="C:dendrite"/>
    <property type="evidence" value="ECO:0007669"/>
    <property type="project" value="TreeGrafter"/>
</dbReference>
<dbReference type="GO" id="GO:0008021">
    <property type="term" value="C:synaptic vesicle"/>
    <property type="evidence" value="ECO:0007669"/>
    <property type="project" value="TreeGrafter"/>
</dbReference>
<evidence type="ECO:0000313" key="8">
    <source>
        <dbReference type="RefSeq" id="XP_018527678.1"/>
    </source>
</evidence>
<protein>
    <recommendedName>
        <fullName evidence="2">Neurotrophin-4</fullName>
    </recommendedName>
</protein>
<sequence>MHWLPLVAMVIASALPFPHNPVSRIAAATTEPGFDNRREHRRHDPAARLAAPPADYGFQGNASQTDFDVAAALSQQHTTTNRQNLQNRKDYVKSSVHEETSTFKVENQGTYQSNSNSGSNDKSSVSLDVPTEAGPLRTEDISKDNSLPKDYKADSSSRQDYSSFVDFSKKDDLQDSTDKPLQVSAVENLNAVSPAAPLKGQRGPEPTVSSEQLRDSSTIRTGTWRTLGDGRGPAEESLTLEAGLGMGTGVDSILEGDEMFLDAHPRVLFSPSLSPPEHPPLLLMLETGMLEENGDGEEQEDMDGHIEGHGDRAIDRSMTLSWADSPRVTAGEVVRPVKRDKRSHLIDRRRGEKSVCESESVWVTDKKTAIDSHGRQVTILQEIQTQTGPLKQYFYETRCRQAEQQSTASRSRGAGAAPKSPGMGVAGAGCLGVDKKQWLSECKAKQSYVRALTKDANNRTGWRWIRIDSSCVCVLLSRTNQALAREVLTRNGRG</sequence>
<dbReference type="SMART" id="SM00140">
    <property type="entry name" value="NGF"/>
    <property type="match status" value="1"/>
</dbReference>
<comment type="similarity">
    <text evidence="1">Belongs to the NGF-beta family.</text>
</comment>
<keyword evidence="5" id="KW-0732">Signal</keyword>
<dbReference type="Pfam" id="PF00243">
    <property type="entry name" value="NGF"/>
    <property type="match status" value="1"/>
</dbReference>
<dbReference type="PRINTS" id="PR00268">
    <property type="entry name" value="NGF"/>
</dbReference>
<dbReference type="PANTHER" id="PTHR11589:SF8">
    <property type="entry name" value="NEUROTROPHIN-4"/>
    <property type="match status" value="1"/>
</dbReference>
<feature type="compositionally biased region" description="Polar residues" evidence="4">
    <location>
        <begin position="102"/>
        <end position="112"/>
    </location>
</feature>
<evidence type="ECO:0000256" key="3">
    <source>
        <dbReference type="ARBA" id="ARBA00023030"/>
    </source>
</evidence>
<evidence type="ECO:0000256" key="2">
    <source>
        <dbReference type="ARBA" id="ARBA00018008"/>
    </source>
</evidence>
<gene>
    <name evidence="8" type="primary">LOC108880590</name>
</gene>
<dbReference type="GO" id="GO:0007169">
    <property type="term" value="P:cell surface receptor protein tyrosine kinase signaling pathway"/>
    <property type="evidence" value="ECO:0007669"/>
    <property type="project" value="TreeGrafter"/>
</dbReference>
<evidence type="ECO:0000256" key="4">
    <source>
        <dbReference type="SAM" id="MobiDB-lite"/>
    </source>
</evidence>
<dbReference type="GO" id="GO:0043524">
    <property type="term" value="P:negative regulation of neuron apoptotic process"/>
    <property type="evidence" value="ECO:0007669"/>
    <property type="project" value="TreeGrafter"/>
</dbReference>
<feature type="region of interest" description="Disordered" evidence="4">
    <location>
        <begin position="404"/>
        <end position="423"/>
    </location>
</feature>
<feature type="compositionally biased region" description="Polar residues" evidence="4">
    <location>
        <begin position="207"/>
        <end position="224"/>
    </location>
</feature>
<dbReference type="SUPFAM" id="SSF57501">
    <property type="entry name" value="Cystine-knot cytokines"/>
    <property type="match status" value="1"/>
</dbReference>
<name>A0AAJ7PJ95_LATCA</name>
<accession>A0AAJ7PJ95</accession>
<feature type="compositionally biased region" description="Basic and acidic residues" evidence="4">
    <location>
        <begin position="137"/>
        <end position="157"/>
    </location>
</feature>
<dbReference type="GO" id="GO:0048812">
    <property type="term" value="P:neuron projection morphogenesis"/>
    <property type="evidence" value="ECO:0007669"/>
    <property type="project" value="TreeGrafter"/>
</dbReference>
<dbReference type="InterPro" id="IPR002072">
    <property type="entry name" value="Nerve_growth_factor-rel"/>
</dbReference>
<feature type="region of interest" description="Disordered" evidence="4">
    <location>
        <begin position="29"/>
        <end position="61"/>
    </location>
</feature>
<reference evidence="8" key="1">
    <citation type="submission" date="2025-08" db="UniProtKB">
        <authorList>
            <consortium name="RefSeq"/>
        </authorList>
    </citation>
    <scope>IDENTIFICATION</scope>
    <source>
        <tissue evidence="8">Brain</tissue>
    </source>
</reference>
<dbReference type="GeneID" id="108880590"/>
<evidence type="ECO:0000256" key="1">
    <source>
        <dbReference type="ARBA" id="ARBA00010783"/>
    </source>
</evidence>
<dbReference type="InterPro" id="IPR020408">
    <property type="entry name" value="Nerve_growth_factor-like"/>
</dbReference>
<dbReference type="PROSITE" id="PS00248">
    <property type="entry name" value="NGF_1"/>
    <property type="match status" value="1"/>
</dbReference>
<dbReference type="GO" id="GO:0008083">
    <property type="term" value="F:growth factor activity"/>
    <property type="evidence" value="ECO:0007669"/>
    <property type="project" value="UniProtKB-KW"/>
</dbReference>
<dbReference type="InterPro" id="IPR029034">
    <property type="entry name" value="Cystine-knot_cytokine"/>
</dbReference>
<dbReference type="GO" id="GO:0050804">
    <property type="term" value="P:modulation of chemical synaptic transmission"/>
    <property type="evidence" value="ECO:0007669"/>
    <property type="project" value="TreeGrafter"/>
</dbReference>
<proteinExistence type="inferred from homology"/>
<feature type="compositionally biased region" description="Basic and acidic residues" evidence="4">
    <location>
        <begin position="87"/>
        <end position="101"/>
    </location>
</feature>
<feature type="region of interest" description="Disordered" evidence="4">
    <location>
        <begin position="192"/>
        <end position="233"/>
    </location>
</feature>
<dbReference type="PANTHER" id="PTHR11589">
    <property type="entry name" value="NERVE GROWTH FACTOR NGF -RELATED"/>
    <property type="match status" value="1"/>
</dbReference>
<dbReference type="GO" id="GO:0021675">
    <property type="term" value="P:nerve development"/>
    <property type="evidence" value="ECO:0007669"/>
    <property type="project" value="TreeGrafter"/>
</dbReference>
<feature type="domain" description="Nerve growth factor-related" evidence="6">
    <location>
        <begin position="348"/>
        <end position="474"/>
    </location>
</feature>
<feature type="signal peptide" evidence="5">
    <location>
        <begin position="1"/>
        <end position="16"/>
    </location>
</feature>
<feature type="compositionally biased region" description="Basic and acidic residues" evidence="4">
    <location>
        <begin position="34"/>
        <end position="46"/>
    </location>
</feature>
<dbReference type="GO" id="GO:0005163">
    <property type="term" value="F:nerve growth factor receptor binding"/>
    <property type="evidence" value="ECO:0007669"/>
    <property type="project" value="TreeGrafter"/>
</dbReference>
<evidence type="ECO:0000256" key="5">
    <source>
        <dbReference type="SAM" id="SignalP"/>
    </source>
</evidence>